<evidence type="ECO:0000313" key="1">
    <source>
        <dbReference type="EMBL" id="WAL43758.1"/>
    </source>
</evidence>
<dbReference type="Pfam" id="PF11238">
    <property type="entry name" value="DUF3039"/>
    <property type="match status" value="1"/>
</dbReference>
<reference evidence="1" key="1">
    <citation type="submission" date="2022-11" db="EMBL/GenBank/DDBJ databases">
        <title>Dental biofilm bacteria. Genome sequencing and assembly.</title>
        <authorList>
            <person name="Robertsson C."/>
        </authorList>
    </citation>
    <scope>NUCLEOTIDE SEQUENCE</scope>
    <source>
        <strain evidence="1">CW</strain>
    </source>
</reference>
<accession>A0AA47IPM3</accession>
<gene>
    <name evidence="1" type="ORF">OFA60_04150</name>
</gene>
<protein>
    <submittedName>
        <fullName evidence="1">DUF3039 domain-containing protein</fullName>
    </submittedName>
</protein>
<dbReference type="InterPro" id="IPR021400">
    <property type="entry name" value="DUF3039"/>
</dbReference>
<dbReference type="Proteomes" id="UP001163127">
    <property type="component" value="Chromosome"/>
</dbReference>
<dbReference type="RefSeq" id="WP_081395331.1">
    <property type="nucleotide sequence ID" value="NZ_CP113787.1"/>
</dbReference>
<organism evidence="1 2">
    <name type="scientific">Actinomyces naeslundii</name>
    <dbReference type="NCBI Taxonomy" id="1655"/>
    <lineage>
        <taxon>Bacteria</taxon>
        <taxon>Bacillati</taxon>
        <taxon>Actinomycetota</taxon>
        <taxon>Actinomycetes</taxon>
        <taxon>Actinomycetales</taxon>
        <taxon>Actinomycetaceae</taxon>
        <taxon>Actinomyces</taxon>
    </lineage>
</organism>
<sequence>MRRVRPTVRALKILPPDTFRDREQQELLRRRKFEDLDLDALNHPLLEDANLRVVKMKNATRHESASAAAGQPVWEVRSHAGAAWRGAVVNDEHGDPWLVHADRHDRFHQTVAEVLAFGGSENWMPRPIDFKLRDRQEAREAYLRWETSVYEGLVNGVAGVLGSADARMSVDLPTSGENWAATATVSIEVDPVVVDNAGAVEHDALLQVIISFAQPEVDGLRRVIARAIALMQPDQNRIGEPAYFPGGQSIRYDMQVSYSRIISLVASSDIREEADIALRQCLTPTKLHYVRAAYIAEGAVQGKAVRAVCGVWFVPSCDEGLPICPSCDERHPIAQKVLDLLRHLPQ</sequence>
<dbReference type="AlphaFoldDB" id="A0AA47IPM3"/>
<proteinExistence type="predicted"/>
<dbReference type="EMBL" id="CP113787">
    <property type="protein sequence ID" value="WAL43758.1"/>
    <property type="molecule type" value="Genomic_DNA"/>
</dbReference>
<evidence type="ECO:0000313" key="2">
    <source>
        <dbReference type="Proteomes" id="UP001163127"/>
    </source>
</evidence>
<name>A0AA47IPM3_ACTNA</name>